<dbReference type="AlphaFoldDB" id="A0A6L5Y1X5"/>
<dbReference type="RefSeq" id="WP_154520380.1">
    <property type="nucleotide sequence ID" value="NZ_VUMT01000054.1"/>
</dbReference>
<protein>
    <submittedName>
        <fullName evidence="3">DUF2345 domain-containing protein</fullName>
    </submittedName>
</protein>
<feature type="domain" description="Gp5/Type VI secretion system Vgr protein OB-fold" evidence="1">
    <location>
        <begin position="294"/>
        <end position="354"/>
    </location>
</feature>
<dbReference type="EMBL" id="VUMT01000054">
    <property type="protein sequence ID" value="MSS65035.1"/>
    <property type="molecule type" value="Genomic_DNA"/>
</dbReference>
<sequence length="611" mass="67717">MNVIEVGCLSIKPFELERLLEVKLKQQRNEHAVLTFFGIVKEGVKETELEKIDKGTNIEFCHKKNIIFSGILQSVKITCKNQVYYLKGTAVSYTILLDLALKRRSFQEHGMAYSNVADICIKEKQGKMEYCAEEKKIENLLLQYDETDWEFLKRIASHSHSVLIPKIDKESASFYFGIPEGVEYQERLKVEDYSIQKDLALERELSQCKELSFEKKDSYLYTFDTDRYSFSVGDMLELNGKKLYVAKATLHLKGSVLNCHYQLRTKKAFSVPMQFHKGMIGLSLDGTVLEVINDTVKVQLKVDEKQETATAYAFPYATNYSAEQNTGWYVMPEVGDQVKILFPSEDENMAYAVQSVRKQKTDKTKDAKVKYFRTADGKEIKFDRQEILITAKDGSTFVKINETSGVEIQTNREIKLTSGGNIAINGGNNIAMIGKNNVSIHAGGNFSISAGSGLQMTCRDNSMKMETPSAGIMMSAKKPIEMAGKSQVSIKSDGAMSASSKDAVQISAAKKIGITSSETMNLVCKTNQVTLESGGKGIAAVSSKPIEIKGSDTVTVDGKKDVMIHASKNITSNADQKQTLSAGTSMESSCRGSSILLDGTIDLKASLIKEN</sequence>
<evidence type="ECO:0000313" key="3">
    <source>
        <dbReference type="EMBL" id="MSS65035.1"/>
    </source>
</evidence>
<gene>
    <name evidence="3" type="ORF">FYJ58_14360</name>
</gene>
<keyword evidence="4" id="KW-1185">Reference proteome</keyword>
<dbReference type="Pfam" id="PF10106">
    <property type="entry name" value="DUF2345"/>
    <property type="match status" value="1"/>
</dbReference>
<evidence type="ECO:0000259" key="1">
    <source>
        <dbReference type="Pfam" id="PF04717"/>
    </source>
</evidence>
<dbReference type="InterPro" id="IPR006531">
    <property type="entry name" value="Gp5/Vgr_OB"/>
</dbReference>
<accession>A0A6L5Y1X5</accession>
<evidence type="ECO:0000313" key="4">
    <source>
        <dbReference type="Proteomes" id="UP000482209"/>
    </source>
</evidence>
<evidence type="ECO:0000259" key="2">
    <source>
        <dbReference type="Pfam" id="PF10106"/>
    </source>
</evidence>
<feature type="domain" description="DUF2345" evidence="2">
    <location>
        <begin position="408"/>
        <end position="536"/>
    </location>
</feature>
<dbReference type="InterPro" id="IPR018769">
    <property type="entry name" value="VgrG2_DUF2345"/>
</dbReference>
<reference evidence="3 4" key="1">
    <citation type="submission" date="2019-08" db="EMBL/GenBank/DDBJ databases">
        <title>In-depth cultivation of the pig gut microbiome towards novel bacterial diversity and tailored functional studies.</title>
        <authorList>
            <person name="Wylensek D."/>
            <person name="Hitch T.C.A."/>
            <person name="Clavel T."/>
        </authorList>
    </citation>
    <scope>NUCLEOTIDE SEQUENCE [LARGE SCALE GENOMIC DNA]</scope>
    <source>
        <strain evidence="3 4">WCA-693-APC-MOT-I</strain>
    </source>
</reference>
<dbReference type="Proteomes" id="UP000482209">
    <property type="component" value="Unassembled WGS sequence"/>
</dbReference>
<name>A0A6L5Y1X5_9FIRM</name>
<organism evidence="3 4">
    <name type="scientific">Velocimicrobium porci</name>
    <dbReference type="NCBI Taxonomy" id="2606634"/>
    <lineage>
        <taxon>Bacteria</taxon>
        <taxon>Bacillati</taxon>
        <taxon>Bacillota</taxon>
        <taxon>Clostridia</taxon>
        <taxon>Lachnospirales</taxon>
        <taxon>Lachnospiraceae</taxon>
        <taxon>Velocimicrobium</taxon>
    </lineage>
</organism>
<proteinExistence type="predicted"/>
<dbReference type="Pfam" id="PF04717">
    <property type="entry name" value="Phage_base_V"/>
    <property type="match status" value="1"/>
</dbReference>
<dbReference type="SUPFAM" id="SSF69279">
    <property type="entry name" value="Phage tail proteins"/>
    <property type="match status" value="1"/>
</dbReference>
<comment type="caution">
    <text evidence="3">The sequence shown here is derived from an EMBL/GenBank/DDBJ whole genome shotgun (WGS) entry which is preliminary data.</text>
</comment>